<name>A0AAV4DEQ8_9GAST</name>
<accession>A0AAV4DEQ8</accession>
<sequence>MEEQDFQYLRPEITTSNKGSSATELKPCGESLRAKNAGFVGKAERERANLGRGHGIGLGHGWNGELLSLGFTPMWVEKD</sequence>
<dbReference type="AlphaFoldDB" id="A0AAV4DEQ8"/>
<organism evidence="2 3">
    <name type="scientific">Plakobranchus ocellatus</name>
    <dbReference type="NCBI Taxonomy" id="259542"/>
    <lineage>
        <taxon>Eukaryota</taxon>
        <taxon>Metazoa</taxon>
        <taxon>Spiralia</taxon>
        <taxon>Lophotrochozoa</taxon>
        <taxon>Mollusca</taxon>
        <taxon>Gastropoda</taxon>
        <taxon>Heterobranchia</taxon>
        <taxon>Euthyneura</taxon>
        <taxon>Panpulmonata</taxon>
        <taxon>Sacoglossa</taxon>
        <taxon>Placobranchoidea</taxon>
        <taxon>Plakobranchidae</taxon>
        <taxon>Plakobranchus</taxon>
    </lineage>
</organism>
<evidence type="ECO:0000313" key="3">
    <source>
        <dbReference type="Proteomes" id="UP000735302"/>
    </source>
</evidence>
<proteinExistence type="predicted"/>
<evidence type="ECO:0000313" key="2">
    <source>
        <dbReference type="EMBL" id="GFO42595.1"/>
    </source>
</evidence>
<dbReference type="Proteomes" id="UP000735302">
    <property type="component" value="Unassembled WGS sequence"/>
</dbReference>
<keyword evidence="3" id="KW-1185">Reference proteome</keyword>
<evidence type="ECO:0000256" key="1">
    <source>
        <dbReference type="SAM" id="MobiDB-lite"/>
    </source>
</evidence>
<feature type="compositionally biased region" description="Polar residues" evidence="1">
    <location>
        <begin position="13"/>
        <end position="23"/>
    </location>
</feature>
<protein>
    <submittedName>
        <fullName evidence="2">Uncharacterized protein</fullName>
    </submittedName>
</protein>
<feature type="region of interest" description="Disordered" evidence="1">
    <location>
        <begin position="1"/>
        <end position="25"/>
    </location>
</feature>
<reference evidence="2 3" key="1">
    <citation type="journal article" date="2021" name="Elife">
        <title>Chloroplast acquisition without the gene transfer in kleptoplastic sea slugs, Plakobranchus ocellatus.</title>
        <authorList>
            <person name="Maeda T."/>
            <person name="Takahashi S."/>
            <person name="Yoshida T."/>
            <person name="Shimamura S."/>
            <person name="Takaki Y."/>
            <person name="Nagai Y."/>
            <person name="Toyoda A."/>
            <person name="Suzuki Y."/>
            <person name="Arimoto A."/>
            <person name="Ishii H."/>
            <person name="Satoh N."/>
            <person name="Nishiyama T."/>
            <person name="Hasebe M."/>
            <person name="Maruyama T."/>
            <person name="Minagawa J."/>
            <person name="Obokata J."/>
            <person name="Shigenobu S."/>
        </authorList>
    </citation>
    <scope>NUCLEOTIDE SEQUENCE [LARGE SCALE GENOMIC DNA]</scope>
</reference>
<dbReference type="EMBL" id="BLXT01007807">
    <property type="protein sequence ID" value="GFO42595.1"/>
    <property type="molecule type" value="Genomic_DNA"/>
</dbReference>
<gene>
    <name evidence="2" type="ORF">PoB_006910000</name>
</gene>
<comment type="caution">
    <text evidence="2">The sequence shown here is derived from an EMBL/GenBank/DDBJ whole genome shotgun (WGS) entry which is preliminary data.</text>
</comment>